<keyword evidence="10" id="KW-0677">Repeat</keyword>
<dbReference type="Pfam" id="PF00084">
    <property type="entry name" value="Sushi"/>
    <property type="match status" value="2"/>
</dbReference>
<dbReference type="InterPro" id="IPR036465">
    <property type="entry name" value="vWFA_dom_sf"/>
</dbReference>
<dbReference type="InterPro" id="IPR001254">
    <property type="entry name" value="Trypsin_dom"/>
</dbReference>
<feature type="active site" description="Charge relay system" evidence="17">
    <location>
        <position position="550"/>
    </location>
</feature>
<comment type="subcellular location">
    <subcellularLocation>
        <location evidence="3">Cell surface</location>
    </subcellularLocation>
    <subcellularLocation>
        <location evidence="4">Secreted</location>
    </subcellularLocation>
</comment>
<dbReference type="SUPFAM" id="SSF53300">
    <property type="entry name" value="vWA-like"/>
    <property type="match status" value="1"/>
</dbReference>
<dbReference type="PANTHER" id="PTHR46393">
    <property type="entry name" value="SUSHI DOMAIN-CONTAINING PROTEIN"/>
    <property type="match status" value="1"/>
</dbReference>
<dbReference type="PROSITE" id="PS00134">
    <property type="entry name" value="TRYPSIN_HIS"/>
    <property type="match status" value="1"/>
</dbReference>
<keyword evidence="8" id="KW-0645">Protease</keyword>
<dbReference type="InterPro" id="IPR035976">
    <property type="entry name" value="Sushi/SCR/CCP_sf"/>
</dbReference>
<evidence type="ECO:0000256" key="11">
    <source>
        <dbReference type="ARBA" id="ARBA00022801"/>
    </source>
</evidence>
<keyword evidence="24" id="KW-1185">Reference proteome</keyword>
<dbReference type="PROSITE" id="PS50923">
    <property type="entry name" value="SUSHI"/>
    <property type="match status" value="3"/>
</dbReference>
<keyword evidence="5" id="KW-0964">Secreted</keyword>
<feature type="region of interest" description="Disordered" evidence="19">
    <location>
        <begin position="716"/>
        <end position="774"/>
    </location>
</feature>
<dbReference type="Gene3D" id="3.40.50.410">
    <property type="entry name" value="von Willebrand factor, type A domain"/>
    <property type="match status" value="1"/>
</dbReference>
<dbReference type="InterPro" id="IPR009003">
    <property type="entry name" value="Peptidase_S1_PA"/>
</dbReference>
<evidence type="ECO:0000256" key="10">
    <source>
        <dbReference type="ARBA" id="ARBA00022737"/>
    </source>
</evidence>
<evidence type="ECO:0000259" key="20">
    <source>
        <dbReference type="PROSITE" id="PS50234"/>
    </source>
</evidence>
<evidence type="ECO:0000256" key="3">
    <source>
        <dbReference type="ARBA" id="ARBA00004241"/>
    </source>
</evidence>
<keyword evidence="13" id="KW-0391">Immunity</keyword>
<dbReference type="Ensembl" id="ENSNFUT00015041298.1">
    <property type="protein sequence ID" value="ENSNFUP00015039563.1"/>
    <property type="gene ID" value="ENSNFUG00015019009.1"/>
</dbReference>
<proteinExistence type="predicted"/>
<evidence type="ECO:0000256" key="13">
    <source>
        <dbReference type="ARBA" id="ARBA00022859"/>
    </source>
</evidence>
<evidence type="ECO:0000256" key="7">
    <source>
        <dbReference type="ARBA" id="ARBA00022659"/>
    </source>
</evidence>
<dbReference type="GO" id="GO:0006956">
    <property type="term" value="P:complement activation"/>
    <property type="evidence" value="ECO:0007669"/>
    <property type="project" value="InterPro"/>
</dbReference>
<dbReference type="SMART" id="SM00032">
    <property type="entry name" value="CCP"/>
    <property type="match status" value="3"/>
</dbReference>
<evidence type="ECO:0000256" key="12">
    <source>
        <dbReference type="ARBA" id="ARBA00022825"/>
    </source>
</evidence>
<dbReference type="InterPro" id="IPR011360">
    <property type="entry name" value="Compl_C2_B"/>
</dbReference>
<feature type="domain" description="Sushi" evidence="22">
    <location>
        <begin position="136"/>
        <end position="193"/>
    </location>
</feature>
<dbReference type="Pfam" id="PF00092">
    <property type="entry name" value="VWA"/>
    <property type="match status" value="1"/>
</dbReference>
<protein>
    <recommendedName>
        <fullName evidence="16">C3/C5 convertase</fullName>
    </recommendedName>
</protein>
<comment type="caution">
    <text evidence="18">Lacks conserved residue(s) required for the propagation of feature annotation.</text>
</comment>
<dbReference type="InterPro" id="IPR002035">
    <property type="entry name" value="VWF_A"/>
</dbReference>
<dbReference type="PANTHER" id="PTHR46393:SF6">
    <property type="entry name" value="COMPLEMENT C2-RELATED"/>
    <property type="match status" value="1"/>
</dbReference>
<dbReference type="GO" id="GO:0004252">
    <property type="term" value="F:serine-type endopeptidase activity"/>
    <property type="evidence" value="ECO:0007669"/>
    <property type="project" value="InterPro"/>
</dbReference>
<evidence type="ECO:0000256" key="2">
    <source>
        <dbReference type="ARBA" id="ARBA00001946"/>
    </source>
</evidence>
<keyword evidence="7 18" id="KW-0768">Sushi</keyword>
<dbReference type="InterPro" id="IPR018114">
    <property type="entry name" value="TRYPSIN_HIS"/>
</dbReference>
<evidence type="ECO:0000256" key="6">
    <source>
        <dbReference type="ARBA" id="ARBA00022588"/>
    </source>
</evidence>
<dbReference type="Proteomes" id="UP000694548">
    <property type="component" value="Chromosome sgr11"/>
</dbReference>
<dbReference type="GeneTree" id="ENSGT00940000158605"/>
<dbReference type="InterPro" id="IPR000436">
    <property type="entry name" value="Sushi_SCR_CCP_dom"/>
</dbReference>
<evidence type="ECO:0000259" key="21">
    <source>
        <dbReference type="PROSITE" id="PS50240"/>
    </source>
</evidence>
<dbReference type="SMART" id="SM00020">
    <property type="entry name" value="Tryp_SPc"/>
    <property type="match status" value="1"/>
</dbReference>
<keyword evidence="11" id="KW-0378">Hydrolase</keyword>
<evidence type="ECO:0000256" key="8">
    <source>
        <dbReference type="ARBA" id="ARBA00022670"/>
    </source>
</evidence>
<feature type="domain" description="VWFA" evidence="20">
    <location>
        <begin position="239"/>
        <end position="440"/>
    </location>
</feature>
<dbReference type="GO" id="GO:0045087">
    <property type="term" value="P:innate immune response"/>
    <property type="evidence" value="ECO:0007669"/>
    <property type="project" value="UniProtKB-KW"/>
</dbReference>
<evidence type="ECO:0000256" key="1">
    <source>
        <dbReference type="ARBA" id="ARBA00001936"/>
    </source>
</evidence>
<evidence type="ECO:0000256" key="4">
    <source>
        <dbReference type="ARBA" id="ARBA00004613"/>
    </source>
</evidence>
<name>A0A8C6P7Z0_NOTFU</name>
<dbReference type="GO" id="GO:0070062">
    <property type="term" value="C:extracellular exosome"/>
    <property type="evidence" value="ECO:0007669"/>
    <property type="project" value="TreeGrafter"/>
</dbReference>
<feature type="active site" description="Charge relay system" evidence="17">
    <location>
        <position position="672"/>
    </location>
</feature>
<dbReference type="SMART" id="SM00327">
    <property type="entry name" value="VWA"/>
    <property type="match status" value="1"/>
</dbReference>
<dbReference type="CDD" id="cd00033">
    <property type="entry name" value="CCP"/>
    <property type="match status" value="2"/>
</dbReference>
<feature type="active site" description="Charge relay system" evidence="17">
    <location>
        <position position="502"/>
    </location>
</feature>
<dbReference type="GO" id="GO:0009617">
    <property type="term" value="P:response to bacterium"/>
    <property type="evidence" value="ECO:0007669"/>
    <property type="project" value="TreeGrafter"/>
</dbReference>
<evidence type="ECO:0000256" key="19">
    <source>
        <dbReference type="SAM" id="MobiDB-lite"/>
    </source>
</evidence>
<dbReference type="PIRSF" id="PIRSF001154">
    <property type="entry name" value="Compl_C2_B"/>
    <property type="match status" value="1"/>
</dbReference>
<accession>A0A8C6P7Z0</accession>
<feature type="domain" description="Sushi" evidence="22">
    <location>
        <begin position="73"/>
        <end position="132"/>
    </location>
</feature>
<comment type="cofactor">
    <cofactor evidence="2">
        <name>Mg(2+)</name>
        <dbReference type="ChEBI" id="CHEBI:18420"/>
    </cofactor>
</comment>
<dbReference type="AlphaFoldDB" id="A0A8C6P7Z0"/>
<sequence>MFCFEVQCDCTQTSIDIIGGSYTLTKNLEKGSLLVYHCPEGQYPYPTLTRLCQANGSWGPLPKKRPAQMCKRVTCPDPFVLENGNVSPAQENYFVGDETTYECYSGYTMRGSSSRICLPNGKWNGSTPICSRDSGEACPDPGIPPGASRLGSMFGIDDKVKYACNGKMFLVGSSERVCQENGQWTGKEPECYFKYTYDTPQEVSEAFGSAIKDSLTTMESLNDTQGGRTIRISKEGTLNIYIAVDISESIDQNQFDKARNAVITLIKKIARFSVSPNYEIIFFSSEIYEVVNIHDFFDQRADLTKVIEDLENFEIGDKNTGTDLNLAFVTFEKRMSFIKEQAGPEGFKEHRHVLIMFTDGAYNMGGSPKPTVERIKDMVYMNHTEGEKAGSREEFLDIYVFAIGANIFDDDLQPLTLGTGEKHYFRMKDITELGETFDKIIDESEVVGLCGLYQEYNTVDKNSIRKRFPWMAFFSLLRFKGLKSKMCLGSLVSPDFVLTAAHCFTFGDEPENVVVELQGSEKKVRKFTLHPKYNLKAKANEGVQEFYDYDVALIRLNESVQISPLARPICIPCTQETSDALKLVGKSTCKQQEQLLLKDQLERLSFLTRQNSLVAEKDVFAKLGGNRNLCIQKALNANGITAKDPKVAVTDNFLCTGGRIEQRNHIACRGDSGGAVFKNYELRTVQVSCKIMVNPSIHYQPSYPCVCRIAPGGYNQQPAESREISAANPQARPQPPTPKSSEPGTQRPGIQGRPAPPGTQQSPGTQAPLGSHRD</sequence>
<evidence type="ECO:0000313" key="24">
    <source>
        <dbReference type="Proteomes" id="UP000694548"/>
    </source>
</evidence>
<dbReference type="InterPro" id="IPR001314">
    <property type="entry name" value="Peptidase_S1A"/>
</dbReference>
<evidence type="ECO:0000256" key="17">
    <source>
        <dbReference type="PIRSR" id="PIRSR001154-1"/>
    </source>
</evidence>
<dbReference type="PROSITE" id="PS50240">
    <property type="entry name" value="TRYPSIN_DOM"/>
    <property type="match status" value="1"/>
</dbReference>
<comment type="cofactor">
    <cofactor evidence="1">
        <name>Mn(2+)</name>
        <dbReference type="ChEBI" id="CHEBI:29035"/>
    </cofactor>
</comment>
<dbReference type="Pfam" id="PF00089">
    <property type="entry name" value="Trypsin"/>
    <property type="match status" value="1"/>
</dbReference>
<evidence type="ECO:0000256" key="9">
    <source>
        <dbReference type="ARBA" id="ARBA00022729"/>
    </source>
</evidence>
<evidence type="ECO:0000256" key="5">
    <source>
        <dbReference type="ARBA" id="ARBA00022525"/>
    </source>
</evidence>
<dbReference type="GO" id="GO:0006508">
    <property type="term" value="P:proteolysis"/>
    <property type="evidence" value="ECO:0007669"/>
    <property type="project" value="UniProtKB-KW"/>
</dbReference>
<dbReference type="SUPFAM" id="SSF50494">
    <property type="entry name" value="Trypsin-like serine proteases"/>
    <property type="match status" value="1"/>
</dbReference>
<evidence type="ECO:0000256" key="15">
    <source>
        <dbReference type="ARBA" id="ARBA00023180"/>
    </source>
</evidence>
<keyword evidence="9" id="KW-0732">Signal</keyword>
<dbReference type="SUPFAM" id="SSF57535">
    <property type="entry name" value="Complement control module/SCR domain"/>
    <property type="match status" value="3"/>
</dbReference>
<keyword evidence="12" id="KW-0720">Serine protease</keyword>
<keyword evidence="15" id="KW-0325">Glycoprotein</keyword>
<keyword evidence="14 18" id="KW-1015">Disulfide bond</keyword>
<evidence type="ECO:0000256" key="14">
    <source>
        <dbReference type="ARBA" id="ARBA00023157"/>
    </source>
</evidence>
<feature type="domain" description="Sushi" evidence="22">
    <location>
        <begin position="6"/>
        <end position="72"/>
    </location>
</feature>
<evidence type="ECO:0000256" key="16">
    <source>
        <dbReference type="ARBA" id="ARBA00029636"/>
    </source>
</evidence>
<evidence type="ECO:0000256" key="18">
    <source>
        <dbReference type="PROSITE-ProRule" id="PRU00302"/>
    </source>
</evidence>
<evidence type="ECO:0000313" key="23">
    <source>
        <dbReference type="Ensembl" id="ENSNFUP00015039563.1"/>
    </source>
</evidence>
<dbReference type="PROSITE" id="PS50234">
    <property type="entry name" value="VWFA"/>
    <property type="match status" value="1"/>
</dbReference>
<feature type="disulfide bond" evidence="18">
    <location>
        <begin position="103"/>
        <end position="130"/>
    </location>
</feature>
<dbReference type="Gene3D" id="2.10.70.10">
    <property type="entry name" value="Complement Module, domain 1"/>
    <property type="match status" value="3"/>
</dbReference>
<keyword evidence="6" id="KW-0399">Innate immunity</keyword>
<dbReference type="PRINTS" id="PR00722">
    <property type="entry name" value="CHYMOTRYPSIN"/>
</dbReference>
<reference evidence="23" key="3">
    <citation type="submission" date="2025-09" db="UniProtKB">
        <authorList>
            <consortium name="Ensembl"/>
        </authorList>
    </citation>
    <scope>IDENTIFICATION</scope>
</reference>
<reference evidence="23" key="2">
    <citation type="submission" date="2025-08" db="UniProtKB">
        <authorList>
            <consortium name="Ensembl"/>
        </authorList>
    </citation>
    <scope>IDENTIFICATION</scope>
</reference>
<feature type="disulfide bond" evidence="18">
    <location>
        <begin position="164"/>
        <end position="191"/>
    </location>
</feature>
<feature type="domain" description="Peptidase S1" evidence="21">
    <location>
        <begin position="446"/>
        <end position="714"/>
    </location>
</feature>
<evidence type="ECO:0000259" key="22">
    <source>
        <dbReference type="PROSITE" id="PS50923"/>
    </source>
</evidence>
<organism evidence="23 24">
    <name type="scientific">Nothobranchius furzeri</name>
    <name type="common">Turquoise killifish</name>
    <dbReference type="NCBI Taxonomy" id="105023"/>
    <lineage>
        <taxon>Eukaryota</taxon>
        <taxon>Metazoa</taxon>
        <taxon>Chordata</taxon>
        <taxon>Craniata</taxon>
        <taxon>Vertebrata</taxon>
        <taxon>Euteleostomi</taxon>
        <taxon>Actinopterygii</taxon>
        <taxon>Neopterygii</taxon>
        <taxon>Teleostei</taxon>
        <taxon>Neoteleostei</taxon>
        <taxon>Acanthomorphata</taxon>
        <taxon>Ovalentaria</taxon>
        <taxon>Atherinomorphae</taxon>
        <taxon>Cyprinodontiformes</taxon>
        <taxon>Nothobranchiidae</taxon>
        <taxon>Nothobranchius</taxon>
    </lineage>
</organism>
<dbReference type="Gene3D" id="2.40.10.120">
    <property type="match status" value="1"/>
</dbReference>
<reference evidence="23" key="1">
    <citation type="submission" date="2014-08" db="EMBL/GenBank/DDBJ databases">
        <authorList>
            <person name="Senf B."/>
            <person name="Petzold A."/>
            <person name="Downie B.R."/>
            <person name="Koch P."/>
            <person name="Platzer M."/>
        </authorList>
    </citation>
    <scope>NUCLEOTIDE SEQUENCE [LARGE SCALE GENOMIC DNA]</scope>
    <source>
        <strain evidence="23">GRZ</strain>
    </source>
</reference>
<dbReference type="GO" id="GO:0009986">
    <property type="term" value="C:cell surface"/>
    <property type="evidence" value="ECO:0007669"/>
    <property type="project" value="UniProtKB-SubCell"/>
</dbReference>